<dbReference type="Pfam" id="PF00106">
    <property type="entry name" value="adh_short"/>
    <property type="match status" value="1"/>
</dbReference>
<reference evidence="2 3" key="1">
    <citation type="submission" date="2019-12" db="EMBL/GenBank/DDBJ databases">
        <title>Paenibacillus sp. nov. sp. isolated from soil.</title>
        <authorList>
            <person name="Kim J."/>
            <person name="Jeong S.E."/>
            <person name="Jung H.S."/>
            <person name="Jeon C.O."/>
        </authorList>
    </citation>
    <scope>NUCLEOTIDE SEQUENCE [LARGE SCALE GENOMIC DNA]</scope>
    <source>
        <strain evidence="2 3">5J-6</strain>
    </source>
</reference>
<evidence type="ECO:0000256" key="1">
    <source>
        <dbReference type="ARBA" id="ARBA00023002"/>
    </source>
</evidence>
<dbReference type="CDD" id="cd05327">
    <property type="entry name" value="retinol-DH_like_SDR_c_like"/>
    <property type="match status" value="1"/>
</dbReference>
<sequence length="304" mass="33082">MVGKLKREPWSAMGKYVLITGATSGIGLAAAKELAVRGADLGIVARNQTKAKETVAQINALTGGQTKVDVFLADLTDQQSIRGVASEILTRCARIDVLINNAGAMFVKRILTRDGIEKTWAVNHLAPFLLTTLLLERIKMSGEARIITTSSHGHKMAKKGIAFDDLSAEKRYSFLQALMGGANFRYGETKLANILFTTELARLLEGTGVAANCYDPGLVVTNFNQDNGTLARMTMAVMKRFSRPVEKGAETLVWLADSNEISGESGKYYADRKEAIPTAAACSEEFARKLWEVSESQIRNSEIS</sequence>
<accession>A0A6L8UW13</accession>
<dbReference type="PANTHER" id="PTHR43157">
    <property type="entry name" value="PHOSPHATIDYLINOSITOL-GLYCAN BIOSYNTHESIS CLASS F PROTEIN-RELATED"/>
    <property type="match status" value="1"/>
</dbReference>
<dbReference type="PANTHER" id="PTHR43157:SF31">
    <property type="entry name" value="PHOSPHATIDYLINOSITOL-GLYCAN BIOSYNTHESIS CLASS F PROTEIN"/>
    <property type="match status" value="1"/>
</dbReference>
<dbReference type="RefSeq" id="WP_161405578.1">
    <property type="nucleotide sequence ID" value="NZ_WTUZ01000010.1"/>
</dbReference>
<dbReference type="PRINTS" id="PR00081">
    <property type="entry name" value="GDHRDH"/>
</dbReference>
<protein>
    <submittedName>
        <fullName evidence="2">SDR family NAD(P)-dependent oxidoreductase</fullName>
    </submittedName>
</protein>
<dbReference type="EMBL" id="WTUZ01000010">
    <property type="protein sequence ID" value="MZQ81279.1"/>
    <property type="molecule type" value="Genomic_DNA"/>
</dbReference>
<dbReference type="AlphaFoldDB" id="A0A6L8UW13"/>
<dbReference type="InterPro" id="IPR036291">
    <property type="entry name" value="NAD(P)-bd_dom_sf"/>
</dbReference>
<keyword evidence="3" id="KW-1185">Reference proteome</keyword>
<dbReference type="Proteomes" id="UP000481087">
    <property type="component" value="Unassembled WGS sequence"/>
</dbReference>
<comment type="caution">
    <text evidence="2">The sequence shown here is derived from an EMBL/GenBank/DDBJ whole genome shotgun (WGS) entry which is preliminary data.</text>
</comment>
<organism evidence="2 3">
    <name type="scientific">Paenibacillus silvestris</name>
    <dbReference type="NCBI Taxonomy" id="2606219"/>
    <lineage>
        <taxon>Bacteria</taxon>
        <taxon>Bacillati</taxon>
        <taxon>Bacillota</taxon>
        <taxon>Bacilli</taxon>
        <taxon>Bacillales</taxon>
        <taxon>Paenibacillaceae</taxon>
        <taxon>Paenibacillus</taxon>
    </lineage>
</organism>
<keyword evidence="1" id="KW-0560">Oxidoreductase</keyword>
<gene>
    <name evidence="2" type="ORF">GQF01_03965</name>
</gene>
<evidence type="ECO:0000313" key="2">
    <source>
        <dbReference type="EMBL" id="MZQ81279.1"/>
    </source>
</evidence>
<name>A0A6L8UW13_9BACL</name>
<evidence type="ECO:0000313" key="3">
    <source>
        <dbReference type="Proteomes" id="UP000481087"/>
    </source>
</evidence>
<dbReference type="SUPFAM" id="SSF51735">
    <property type="entry name" value="NAD(P)-binding Rossmann-fold domains"/>
    <property type="match status" value="1"/>
</dbReference>
<dbReference type="InterPro" id="IPR002347">
    <property type="entry name" value="SDR_fam"/>
</dbReference>
<proteinExistence type="predicted"/>
<dbReference type="GO" id="GO:0016491">
    <property type="term" value="F:oxidoreductase activity"/>
    <property type="evidence" value="ECO:0007669"/>
    <property type="project" value="UniProtKB-KW"/>
</dbReference>
<dbReference type="Gene3D" id="3.40.50.720">
    <property type="entry name" value="NAD(P)-binding Rossmann-like Domain"/>
    <property type="match status" value="1"/>
</dbReference>